<protein>
    <submittedName>
        <fullName evidence="1">Uncharacterized protein</fullName>
    </submittedName>
</protein>
<dbReference type="AlphaFoldDB" id="A0AAD7G9M4"/>
<accession>A0AAD7G9M4</accession>
<feature type="non-terminal residue" evidence="1">
    <location>
        <position position="222"/>
    </location>
</feature>
<evidence type="ECO:0000313" key="2">
    <source>
        <dbReference type="Proteomes" id="UP001221757"/>
    </source>
</evidence>
<organism evidence="1 2">
    <name type="scientific">Mycena rosella</name>
    <name type="common">Pink bonnet</name>
    <name type="synonym">Agaricus rosellus</name>
    <dbReference type="NCBI Taxonomy" id="1033263"/>
    <lineage>
        <taxon>Eukaryota</taxon>
        <taxon>Fungi</taxon>
        <taxon>Dikarya</taxon>
        <taxon>Basidiomycota</taxon>
        <taxon>Agaricomycotina</taxon>
        <taxon>Agaricomycetes</taxon>
        <taxon>Agaricomycetidae</taxon>
        <taxon>Agaricales</taxon>
        <taxon>Marasmiineae</taxon>
        <taxon>Mycenaceae</taxon>
        <taxon>Mycena</taxon>
    </lineage>
</organism>
<gene>
    <name evidence="1" type="ORF">B0H17DRAFT_859728</name>
</gene>
<dbReference type="Proteomes" id="UP001221757">
    <property type="component" value="Unassembled WGS sequence"/>
</dbReference>
<reference evidence="1" key="1">
    <citation type="submission" date="2023-03" db="EMBL/GenBank/DDBJ databases">
        <title>Massive genome expansion in bonnet fungi (Mycena s.s.) driven by repeated elements and novel gene families across ecological guilds.</title>
        <authorList>
            <consortium name="Lawrence Berkeley National Laboratory"/>
            <person name="Harder C.B."/>
            <person name="Miyauchi S."/>
            <person name="Viragh M."/>
            <person name="Kuo A."/>
            <person name="Thoen E."/>
            <person name="Andreopoulos B."/>
            <person name="Lu D."/>
            <person name="Skrede I."/>
            <person name="Drula E."/>
            <person name="Henrissat B."/>
            <person name="Morin E."/>
            <person name="Kohler A."/>
            <person name="Barry K."/>
            <person name="LaButti K."/>
            <person name="Morin E."/>
            <person name="Salamov A."/>
            <person name="Lipzen A."/>
            <person name="Mereny Z."/>
            <person name="Hegedus B."/>
            <person name="Baldrian P."/>
            <person name="Stursova M."/>
            <person name="Weitz H."/>
            <person name="Taylor A."/>
            <person name="Grigoriev I.V."/>
            <person name="Nagy L.G."/>
            <person name="Martin F."/>
            <person name="Kauserud H."/>
        </authorList>
    </citation>
    <scope>NUCLEOTIDE SEQUENCE</scope>
    <source>
        <strain evidence="1">CBHHK067</strain>
    </source>
</reference>
<proteinExistence type="predicted"/>
<dbReference type="EMBL" id="JARKIE010000182">
    <property type="protein sequence ID" value="KAJ7670323.1"/>
    <property type="molecule type" value="Genomic_DNA"/>
</dbReference>
<comment type="caution">
    <text evidence="1">The sequence shown here is derived from an EMBL/GenBank/DDBJ whole genome shotgun (WGS) entry which is preliminary data.</text>
</comment>
<keyword evidence="2" id="KW-1185">Reference proteome</keyword>
<name>A0AAD7G9M4_MYCRO</name>
<sequence>MADVIELFYNHHKSRPSKKKAPDQFAAAFSPTKPLHEIRYARPCLSGWATRLVGDHAYFRVGKMARKKRAGERSRRHIRATKNGRAKNTNVVEWEDVEFTMEDLANLYKEEDEFLWYFTECCAAPRKKGKVVVKKTRPHPVIQVGAISSFITSRNQYASGDLGLPLGIWLFACQAHVDVERVFCRFGYSVSDSTARAALNTLTDASLNDLKKQVRDAIDRGE</sequence>
<evidence type="ECO:0000313" key="1">
    <source>
        <dbReference type="EMBL" id="KAJ7670323.1"/>
    </source>
</evidence>